<evidence type="ECO:0000256" key="2">
    <source>
        <dbReference type="ARBA" id="ARBA00008193"/>
    </source>
</evidence>
<dbReference type="Pfam" id="PF03458">
    <property type="entry name" value="Gly_transporter"/>
    <property type="match status" value="2"/>
</dbReference>
<evidence type="ECO:0000313" key="11">
    <source>
        <dbReference type="Proteomes" id="UP001596015"/>
    </source>
</evidence>
<sequence length="256" mass="27948">MAGWIYWLDLAGVIVFALSGVIIACRSRMDPFGMLVLAAMTGIGGGTLRDLLLGIRPVFWVTDPTYLWVIIITVVSSIVGFHYIHRLSRIVLPVLDAFGLAIFTIIGAHKALALGHGGTVAVLMGLLTGVAGGMLRDVLARRVPMVLRQEIYATASIAGAWTYVILYSQPIHPYATIALPILVILGLRLSAIYWRLSLPVFAWITSPAEASSKSTKSKSAESQSTMHNATPSSNEIEKKPRSKARVRMLSPKRRRR</sequence>
<feature type="transmembrane region" description="Helical" evidence="8">
    <location>
        <begin position="65"/>
        <end position="83"/>
    </location>
</feature>
<organism evidence="10 11">
    <name type="scientific">Chromohalobacter beijerinckii</name>
    <dbReference type="NCBI Taxonomy" id="86179"/>
    <lineage>
        <taxon>Bacteria</taxon>
        <taxon>Pseudomonadati</taxon>
        <taxon>Pseudomonadota</taxon>
        <taxon>Gammaproteobacteria</taxon>
        <taxon>Oceanospirillales</taxon>
        <taxon>Halomonadaceae</taxon>
        <taxon>Chromohalobacter</taxon>
    </lineage>
</organism>
<feature type="transmembrane region" description="Helical" evidence="8">
    <location>
        <begin position="32"/>
        <end position="53"/>
    </location>
</feature>
<evidence type="ECO:0000259" key="9">
    <source>
        <dbReference type="Pfam" id="PF03458"/>
    </source>
</evidence>
<feature type="transmembrane region" description="Helical" evidence="8">
    <location>
        <begin position="174"/>
        <end position="194"/>
    </location>
</feature>
<feature type="transmembrane region" description="Helical" evidence="8">
    <location>
        <begin position="151"/>
        <end position="168"/>
    </location>
</feature>
<feature type="compositionally biased region" description="Basic residues" evidence="7">
    <location>
        <begin position="240"/>
        <end position="256"/>
    </location>
</feature>
<keyword evidence="5 8" id="KW-1133">Transmembrane helix</keyword>
<evidence type="ECO:0000256" key="7">
    <source>
        <dbReference type="SAM" id="MobiDB-lite"/>
    </source>
</evidence>
<dbReference type="PANTHER" id="PTHR30506">
    <property type="entry name" value="INNER MEMBRANE PROTEIN"/>
    <property type="match status" value="1"/>
</dbReference>
<evidence type="ECO:0000256" key="3">
    <source>
        <dbReference type="ARBA" id="ARBA00022475"/>
    </source>
</evidence>
<evidence type="ECO:0000313" key="10">
    <source>
        <dbReference type="EMBL" id="MFC4415062.1"/>
    </source>
</evidence>
<reference evidence="11" key="1">
    <citation type="journal article" date="2019" name="Int. J. Syst. Evol. Microbiol.">
        <title>The Global Catalogue of Microorganisms (GCM) 10K type strain sequencing project: providing services to taxonomists for standard genome sequencing and annotation.</title>
        <authorList>
            <consortium name="The Broad Institute Genomics Platform"/>
            <consortium name="The Broad Institute Genome Sequencing Center for Infectious Disease"/>
            <person name="Wu L."/>
            <person name="Ma J."/>
        </authorList>
    </citation>
    <scope>NUCLEOTIDE SEQUENCE [LARGE SCALE GENOMIC DNA]</scope>
    <source>
        <strain evidence="11">CCUG 49679</strain>
    </source>
</reference>
<keyword evidence="11" id="KW-1185">Reference proteome</keyword>
<dbReference type="InterPro" id="IPR005115">
    <property type="entry name" value="Gly_transporter"/>
</dbReference>
<feature type="transmembrane region" description="Helical" evidence="8">
    <location>
        <begin position="90"/>
        <end position="108"/>
    </location>
</feature>
<accession>A0ABV8X9N7</accession>
<feature type="transmembrane region" description="Helical" evidence="8">
    <location>
        <begin position="6"/>
        <end position="25"/>
    </location>
</feature>
<proteinExistence type="inferred from homology"/>
<keyword evidence="4 8" id="KW-0812">Transmembrane</keyword>
<protein>
    <submittedName>
        <fullName evidence="10">Trimeric intracellular cation channel family protein</fullName>
    </submittedName>
</protein>
<feature type="region of interest" description="Disordered" evidence="7">
    <location>
        <begin position="209"/>
        <end position="256"/>
    </location>
</feature>
<dbReference type="RefSeq" id="WP_246941566.1">
    <property type="nucleotide sequence ID" value="NZ_JAKGAK010000010.1"/>
</dbReference>
<comment type="subcellular location">
    <subcellularLocation>
        <location evidence="1">Cell membrane</location>
        <topology evidence="1">Multi-pass membrane protein</topology>
    </subcellularLocation>
</comment>
<dbReference type="Proteomes" id="UP001596015">
    <property type="component" value="Unassembled WGS sequence"/>
</dbReference>
<evidence type="ECO:0000256" key="8">
    <source>
        <dbReference type="SAM" id="Phobius"/>
    </source>
</evidence>
<evidence type="ECO:0000256" key="4">
    <source>
        <dbReference type="ARBA" id="ARBA00022692"/>
    </source>
</evidence>
<evidence type="ECO:0000256" key="1">
    <source>
        <dbReference type="ARBA" id="ARBA00004651"/>
    </source>
</evidence>
<evidence type="ECO:0000256" key="5">
    <source>
        <dbReference type="ARBA" id="ARBA00022989"/>
    </source>
</evidence>
<name>A0ABV8X9N7_9GAMM</name>
<comment type="similarity">
    <text evidence="2">Belongs to the UPF0126 family.</text>
</comment>
<gene>
    <name evidence="10" type="ORF">ACFO0E_01330</name>
</gene>
<dbReference type="PANTHER" id="PTHR30506:SF3">
    <property type="entry name" value="UPF0126 INNER MEMBRANE PROTEIN YADS-RELATED"/>
    <property type="match status" value="1"/>
</dbReference>
<keyword evidence="3" id="KW-1003">Cell membrane</keyword>
<comment type="caution">
    <text evidence="10">The sequence shown here is derived from an EMBL/GenBank/DDBJ whole genome shotgun (WGS) entry which is preliminary data.</text>
</comment>
<dbReference type="EMBL" id="JBHSEO010000008">
    <property type="protein sequence ID" value="MFC4415062.1"/>
    <property type="molecule type" value="Genomic_DNA"/>
</dbReference>
<keyword evidence="6 8" id="KW-0472">Membrane</keyword>
<evidence type="ECO:0000256" key="6">
    <source>
        <dbReference type="ARBA" id="ARBA00023136"/>
    </source>
</evidence>
<feature type="domain" description="Glycine transporter" evidence="9">
    <location>
        <begin position="6"/>
        <end position="78"/>
    </location>
</feature>
<feature type="domain" description="Glycine transporter" evidence="9">
    <location>
        <begin position="94"/>
        <end position="167"/>
    </location>
</feature>
<feature type="transmembrane region" description="Helical" evidence="8">
    <location>
        <begin position="120"/>
        <end position="139"/>
    </location>
</feature>